<name>A0A8J3Z0U3_9ACTN</name>
<gene>
    <name evidence="1" type="ORF">Vau01_017440</name>
</gene>
<dbReference type="Proteomes" id="UP000612585">
    <property type="component" value="Unassembled WGS sequence"/>
</dbReference>
<protein>
    <submittedName>
        <fullName evidence="1">Uncharacterized protein</fullName>
    </submittedName>
</protein>
<proteinExistence type="predicted"/>
<dbReference type="RefSeq" id="WP_203989029.1">
    <property type="nucleotide sequence ID" value="NZ_BOPG01000011.1"/>
</dbReference>
<reference evidence="1" key="1">
    <citation type="submission" date="2021-01" db="EMBL/GenBank/DDBJ databases">
        <title>Whole genome shotgun sequence of Virgisporangium aurantiacum NBRC 16421.</title>
        <authorList>
            <person name="Komaki H."/>
            <person name="Tamura T."/>
        </authorList>
    </citation>
    <scope>NUCLEOTIDE SEQUENCE</scope>
    <source>
        <strain evidence="1">NBRC 16421</strain>
    </source>
</reference>
<evidence type="ECO:0000313" key="2">
    <source>
        <dbReference type="Proteomes" id="UP000612585"/>
    </source>
</evidence>
<accession>A0A8J3Z0U3</accession>
<dbReference type="EMBL" id="BOPG01000011">
    <property type="protein sequence ID" value="GIJ54228.1"/>
    <property type="molecule type" value="Genomic_DNA"/>
</dbReference>
<sequence length="70" mass="7514">MHDDVVRLLDQHLQQLEAVRRTLCASRQVAWGERHTALAESVAASRHYTATALGLLAQVGDAAPVHSTGG</sequence>
<organism evidence="1 2">
    <name type="scientific">Virgisporangium aurantiacum</name>
    <dbReference type="NCBI Taxonomy" id="175570"/>
    <lineage>
        <taxon>Bacteria</taxon>
        <taxon>Bacillati</taxon>
        <taxon>Actinomycetota</taxon>
        <taxon>Actinomycetes</taxon>
        <taxon>Micromonosporales</taxon>
        <taxon>Micromonosporaceae</taxon>
        <taxon>Virgisporangium</taxon>
    </lineage>
</organism>
<evidence type="ECO:0000313" key="1">
    <source>
        <dbReference type="EMBL" id="GIJ54228.1"/>
    </source>
</evidence>
<comment type="caution">
    <text evidence="1">The sequence shown here is derived from an EMBL/GenBank/DDBJ whole genome shotgun (WGS) entry which is preliminary data.</text>
</comment>
<dbReference type="AlphaFoldDB" id="A0A8J3Z0U3"/>
<keyword evidence="2" id="KW-1185">Reference proteome</keyword>